<evidence type="ECO:0000259" key="4">
    <source>
        <dbReference type="Pfam" id="PF06011"/>
    </source>
</evidence>
<dbReference type="Proteomes" id="UP000603453">
    <property type="component" value="Unassembled WGS sequence"/>
</dbReference>
<dbReference type="PANTHER" id="PTHR31145:SF6">
    <property type="entry name" value="INTEGRAL MEMBRANE PROTEIN (AFU_ORTHOLOGUE AFUA_7G01610)"/>
    <property type="match status" value="1"/>
</dbReference>
<dbReference type="Pfam" id="PF06011">
    <property type="entry name" value="TRP"/>
    <property type="match status" value="1"/>
</dbReference>
<feature type="region of interest" description="Disordered" evidence="1">
    <location>
        <begin position="757"/>
        <end position="800"/>
    </location>
</feature>
<evidence type="ECO:0000313" key="6">
    <source>
        <dbReference type="Proteomes" id="UP000603453"/>
    </source>
</evidence>
<feature type="transmembrane region" description="Helical" evidence="2">
    <location>
        <begin position="498"/>
        <end position="519"/>
    </location>
</feature>
<feature type="transmembrane region" description="Helical" evidence="2">
    <location>
        <begin position="525"/>
        <end position="545"/>
    </location>
</feature>
<feature type="transmembrane region" description="Helical" evidence="2">
    <location>
        <begin position="341"/>
        <end position="366"/>
    </location>
</feature>
<feature type="transmembrane region" description="Helical" evidence="2">
    <location>
        <begin position="413"/>
        <end position="435"/>
    </location>
</feature>
<dbReference type="OrthoDB" id="2115177at2759"/>
<sequence>MRFIISHLNLLVIISWFSLPLRQAQDIDSVWFPPNNFTNCTSAPVEFQVYSVNRYFDVDKSVYYLNFTSSSNTTVTSVNEQGTTYSSSKMVLKFGFKTMEPVSRQFCMDSVNGCPLSPQTNFTIERSFNLSNIPVYPLADITAQYSAITADSHLVCIQLAPVGYQHPTWRNIFTWLPIGFTAFAAILSLVASFKVFHSDDGDAAAGHDIFLFGSNYAMLPGVLRLKTPGFFDLVFYAQFIVTVGQFNIEYPRFHALFTSNFSWSFLLFNHSEWLNQIISSLFQASASSADSIPSVPGQILNKRQEILNVTTDSNNVDVVGTGMADFAIATGIDINALFFTLMVYVLLIISVCLALCFIVWTALYVVGKSTDRISLLKNASKMWDFTLGVLVRILSLAYLPILTMSFYQLMIPSYWYITVTAALFLVIPFLFYGFVSIKLMQIRPASFIYTELHLLLRYGTLYNAFTDVTFHFFIWIIVYKSVVAAMIGLFQTSGLAQIILVLLAELALMVGLLIKLPFADNQVNFFHTVIGFIRILVLSLNIAYLPTVMATASVKQYVGYAQMAIHCFAFFLLLVLQIKNLVTIATGLGDDELDETGKPPARMAMWRKTKRPPHQLHVTSTATLMTAASRSQNPSFYMTNSNRNSNRLTVDSQTIDAFTNYYGQNSSATTSHAVLKPDEVTRLQHFGIETVNATNENMLLQYPSLVAEYMNNSTTASSSSVPLKPNEPTPLLNNRSTRAYTLDDEIAPPSEPLMAAMNSTLKKDLSPPPPLPKHVILNNDSTYSPPHEPSPTSLVIQDDV</sequence>
<feature type="signal peptide" evidence="3">
    <location>
        <begin position="1"/>
        <end position="24"/>
    </location>
</feature>
<dbReference type="EMBL" id="JAEPRD010000003">
    <property type="protein sequence ID" value="KAG2213537.1"/>
    <property type="molecule type" value="Genomic_DNA"/>
</dbReference>
<keyword evidence="2" id="KW-0472">Membrane</keyword>
<evidence type="ECO:0000313" key="5">
    <source>
        <dbReference type="EMBL" id="KAG2213537.1"/>
    </source>
</evidence>
<dbReference type="AlphaFoldDB" id="A0A8H7RNR4"/>
<comment type="caution">
    <text evidence="5">The sequence shown here is derived from an EMBL/GenBank/DDBJ whole genome shotgun (WGS) entry which is preliminary data.</text>
</comment>
<keyword evidence="2" id="KW-1133">Transmembrane helix</keyword>
<evidence type="ECO:0000256" key="2">
    <source>
        <dbReference type="SAM" id="Phobius"/>
    </source>
</evidence>
<proteinExistence type="predicted"/>
<dbReference type="InterPro" id="IPR010308">
    <property type="entry name" value="TRP_C"/>
</dbReference>
<accession>A0A8H7RNR4</accession>
<feature type="compositionally biased region" description="Polar residues" evidence="1">
    <location>
        <begin position="778"/>
        <end position="800"/>
    </location>
</feature>
<protein>
    <recommendedName>
        <fullName evidence="4">TRP C-terminal domain-containing protein</fullName>
    </recommendedName>
</protein>
<dbReference type="PANTHER" id="PTHR31145">
    <property type="entry name" value="INTEGRAL MEMBRANE PROTEIN (AFU_ORTHOLOGUE AFUA_7G01610)"/>
    <property type="match status" value="1"/>
</dbReference>
<feature type="domain" description="TRP C-terminal" evidence="4">
    <location>
        <begin position="230"/>
        <end position="582"/>
    </location>
</feature>
<feature type="chain" id="PRO_5034627311" description="TRP C-terminal domain-containing protein" evidence="3">
    <location>
        <begin position="25"/>
        <end position="800"/>
    </location>
</feature>
<name>A0A8H7RNR4_9FUNG</name>
<evidence type="ECO:0000256" key="1">
    <source>
        <dbReference type="SAM" id="MobiDB-lite"/>
    </source>
</evidence>
<feature type="transmembrane region" description="Helical" evidence="2">
    <location>
        <begin position="472"/>
        <end position="491"/>
    </location>
</feature>
<keyword evidence="2" id="KW-0812">Transmembrane</keyword>
<keyword evidence="6" id="KW-1185">Reference proteome</keyword>
<reference evidence="5" key="1">
    <citation type="submission" date="2020-12" db="EMBL/GenBank/DDBJ databases">
        <title>Metabolic potential, ecology and presence of endohyphal bacteria is reflected in genomic diversity of Mucoromycotina.</title>
        <authorList>
            <person name="Muszewska A."/>
            <person name="Okrasinska A."/>
            <person name="Steczkiewicz K."/>
            <person name="Drgas O."/>
            <person name="Orlowska M."/>
            <person name="Perlinska-Lenart U."/>
            <person name="Aleksandrzak-Piekarczyk T."/>
            <person name="Szatraj K."/>
            <person name="Zielenkiewicz U."/>
            <person name="Pilsyk S."/>
            <person name="Malc E."/>
            <person name="Mieczkowski P."/>
            <person name="Kruszewska J.S."/>
            <person name="Biernat P."/>
            <person name="Pawlowska J."/>
        </authorList>
    </citation>
    <scope>NUCLEOTIDE SEQUENCE</scope>
    <source>
        <strain evidence="5">WA0000017839</strain>
    </source>
</reference>
<feature type="transmembrane region" description="Helical" evidence="2">
    <location>
        <begin position="557"/>
        <end position="576"/>
    </location>
</feature>
<evidence type="ECO:0000256" key="3">
    <source>
        <dbReference type="SAM" id="SignalP"/>
    </source>
</evidence>
<dbReference type="GO" id="GO:0016020">
    <property type="term" value="C:membrane"/>
    <property type="evidence" value="ECO:0007669"/>
    <property type="project" value="TreeGrafter"/>
</dbReference>
<organism evidence="5 6">
    <name type="scientific">Mucor saturninus</name>
    <dbReference type="NCBI Taxonomy" id="64648"/>
    <lineage>
        <taxon>Eukaryota</taxon>
        <taxon>Fungi</taxon>
        <taxon>Fungi incertae sedis</taxon>
        <taxon>Mucoromycota</taxon>
        <taxon>Mucoromycotina</taxon>
        <taxon>Mucoromycetes</taxon>
        <taxon>Mucorales</taxon>
        <taxon>Mucorineae</taxon>
        <taxon>Mucoraceae</taxon>
        <taxon>Mucor</taxon>
    </lineage>
</organism>
<keyword evidence="3" id="KW-0732">Signal</keyword>
<dbReference type="GO" id="GO:0055085">
    <property type="term" value="P:transmembrane transport"/>
    <property type="evidence" value="ECO:0007669"/>
    <property type="project" value="TreeGrafter"/>
</dbReference>
<feature type="transmembrane region" description="Helical" evidence="2">
    <location>
        <begin position="387"/>
        <end position="407"/>
    </location>
</feature>
<gene>
    <name evidence="5" type="ORF">INT47_009211</name>
</gene>
<feature type="region of interest" description="Disordered" evidence="1">
    <location>
        <begin position="715"/>
        <end position="734"/>
    </location>
</feature>
<dbReference type="InterPro" id="IPR040241">
    <property type="entry name" value="TRP_Flc/Pkd2-like"/>
</dbReference>